<evidence type="ECO:0000313" key="5">
    <source>
        <dbReference type="Proteomes" id="UP000750711"/>
    </source>
</evidence>
<evidence type="ECO:0000259" key="3">
    <source>
        <dbReference type="Pfam" id="PF25358"/>
    </source>
</evidence>
<dbReference type="InterPro" id="IPR057503">
    <property type="entry name" value="PH_RdRP"/>
</dbReference>
<gene>
    <name evidence="4" type="ORF">GP486_003706</name>
</gene>
<feature type="domain" description="RDRP core" evidence="2">
    <location>
        <begin position="412"/>
        <end position="1008"/>
    </location>
</feature>
<dbReference type="EMBL" id="JAGHQM010000522">
    <property type="protein sequence ID" value="KAH0559780.1"/>
    <property type="molecule type" value="Genomic_DNA"/>
</dbReference>
<keyword evidence="1" id="KW-0696">RNA-directed RNA polymerase</keyword>
<dbReference type="AlphaFoldDB" id="A0A9P8LCL5"/>
<organism evidence="4 5">
    <name type="scientific">Trichoglossum hirsutum</name>
    <dbReference type="NCBI Taxonomy" id="265104"/>
    <lineage>
        <taxon>Eukaryota</taxon>
        <taxon>Fungi</taxon>
        <taxon>Dikarya</taxon>
        <taxon>Ascomycota</taxon>
        <taxon>Pezizomycotina</taxon>
        <taxon>Geoglossomycetes</taxon>
        <taxon>Geoglossales</taxon>
        <taxon>Geoglossaceae</taxon>
        <taxon>Trichoglossum</taxon>
    </lineage>
</organism>
<dbReference type="Pfam" id="PF05183">
    <property type="entry name" value="RdRP"/>
    <property type="match status" value="1"/>
</dbReference>
<dbReference type="InterPro" id="IPR007855">
    <property type="entry name" value="RDRP"/>
</dbReference>
<keyword evidence="1" id="KW-0694">RNA-binding</keyword>
<dbReference type="GO" id="GO:0031380">
    <property type="term" value="C:nuclear RNA-directed RNA polymerase complex"/>
    <property type="evidence" value="ECO:0007669"/>
    <property type="project" value="TreeGrafter"/>
</dbReference>
<dbReference type="GO" id="GO:0003723">
    <property type="term" value="F:RNA binding"/>
    <property type="evidence" value="ECO:0007669"/>
    <property type="project" value="UniProtKB-KW"/>
</dbReference>
<protein>
    <recommendedName>
        <fullName evidence="1">RNA-dependent RNA polymerase</fullName>
        <ecNumber evidence="1">2.7.7.48</ecNumber>
    </recommendedName>
</protein>
<keyword evidence="1" id="KW-0548">Nucleotidyltransferase</keyword>
<dbReference type="Proteomes" id="UP000750711">
    <property type="component" value="Unassembled WGS sequence"/>
</dbReference>
<name>A0A9P8LCL5_9PEZI</name>
<dbReference type="InterPro" id="IPR057596">
    <property type="entry name" value="RDRP_core"/>
</dbReference>
<comment type="similarity">
    <text evidence="1">Belongs to the RdRP family.</text>
</comment>
<evidence type="ECO:0000256" key="1">
    <source>
        <dbReference type="RuleBase" id="RU363098"/>
    </source>
</evidence>
<evidence type="ECO:0000259" key="2">
    <source>
        <dbReference type="Pfam" id="PF05183"/>
    </source>
</evidence>
<keyword evidence="5" id="KW-1185">Reference proteome</keyword>
<reference evidence="4" key="1">
    <citation type="submission" date="2021-03" db="EMBL/GenBank/DDBJ databases">
        <title>Comparative genomics and phylogenomic investigation of the class Geoglossomycetes provide insights into ecological specialization and systematics.</title>
        <authorList>
            <person name="Melie T."/>
            <person name="Pirro S."/>
            <person name="Miller A.N."/>
            <person name="Quandt A."/>
        </authorList>
    </citation>
    <scope>NUCLEOTIDE SEQUENCE</scope>
    <source>
        <strain evidence="4">CAQ_001_2017</strain>
    </source>
</reference>
<proteinExistence type="inferred from homology"/>
<dbReference type="GO" id="GO:0030422">
    <property type="term" value="P:siRNA processing"/>
    <property type="evidence" value="ECO:0007669"/>
    <property type="project" value="TreeGrafter"/>
</dbReference>
<dbReference type="GO" id="GO:0003968">
    <property type="term" value="F:RNA-directed RNA polymerase activity"/>
    <property type="evidence" value="ECO:0007669"/>
    <property type="project" value="UniProtKB-KW"/>
</dbReference>
<dbReference type="EC" id="2.7.7.48" evidence="1"/>
<sequence length="1189" mass="133724">MDIFIRGLPDQISERQLIKSFGPVLAKCSIQTFYCQRLRGRGLATLTVADEGQGLAFLKLYGWNPVLPARVTVLGRTVLCSTSKYSPEPLMIQSLKKEEADKLRRNMVKKPAVERSGQPEGGFGFRSLSCGLWDYNDSDLVFVSHFWDSSEGTVMFGIKSMTLLLCPINMLLPTFRIDIPYSSVDTITTGDQSNPSVTITLAEAPRMFESTGGLSGMTLQNRQRKPSRKRVTSISNAHGSIVGSCFVYQITLLDSNNVSRVSALLKRHREMLRSISLPTKTILCPPGGSFRQGMTQLDLKLGKHQALPFGLKFQIQKLAQNGYLPPTKVTSLLPRLSLIFDRSGGTIAVRAVRRLFNQIPFAGPATEATQLGVEALEDLLEENEKSCRREISYMPNLAEKHQHIALIHAAKVTPAGIYLEGPETETKNRVLRKYSKYMDYFLRVSFVEEDGETIRFDRNASLEEIFHGRFKRVLGGNITIAGRPFEFLGFSHSSLRSQTCWFMAPFTCNGELLHARLVIKGLGDFSEIRSPAKCAARIGQAFSETFSTVNVPQGAVKRIPDVKRINRVFSDGVGTISQTILQKIWNGYALSQELKPTLFQIRFAGAKGMISLDNRLKGDVLNLRPSMEKFPAKELDIEICGAAFHPLPLYLNRQTIKILEDLGVEHDIFLELQARAVEKLRRTTLSPINAANFLERNTVGRGARLPLLIERLNDLRLSFSEDYFLRSAVELAVLYQLRELKHRSRILVEEGYTLYGIMDETNFLEEGEIYCVIETEKDGRSVIVGDVTVTRAPALHPGDIQVAKAVNVPGDSPLNALHNCVVFSQKGKRDLPSQLSGGDLDGDLYNIIEHPRLRPKFIHEPADYPPVRPIEITEGVKREDITGFFIEFMENDQLGRIATLHQTLADQKPKGTLDPSCIVLANMHSTAVDFSKSGIRVDMTKCPRYNMCRPDFMATGPRVKVEKNIELCGQQLSDEADEEDIIRDLDPDGKGYRYYESKKVLGKLYRAIDERSFFSNLQEQSERLIRANAPTETIMGRLWGYIQRVTNPIQWRHHRELARDIKDTYEDCLNDIRSQYSSHPTRPLSELEVFVGTIIGKNGIPNKRQREFSTDMKERFNRDVSFVVDCIIKDNDGGAKSEEALERSIACLAVAMEDEMKPGTLVSFKYVAAAVCLKEIEGILGSSIFWPNY</sequence>
<dbReference type="PANTHER" id="PTHR23079">
    <property type="entry name" value="RNA-DEPENDENT RNA POLYMERASE"/>
    <property type="match status" value="1"/>
</dbReference>
<dbReference type="PANTHER" id="PTHR23079:SF17">
    <property type="entry name" value="RNA-DEPENDENT RNA POLYMERASE"/>
    <property type="match status" value="1"/>
</dbReference>
<evidence type="ECO:0000313" key="4">
    <source>
        <dbReference type="EMBL" id="KAH0559780.1"/>
    </source>
</evidence>
<comment type="caution">
    <text evidence="4">The sequence shown here is derived from an EMBL/GenBank/DDBJ whole genome shotgun (WGS) entry which is preliminary data.</text>
</comment>
<feature type="domain" description="RdRP-like PH" evidence="3">
    <location>
        <begin position="123"/>
        <end position="281"/>
    </location>
</feature>
<dbReference type="Pfam" id="PF25358">
    <property type="entry name" value="PH_fung_RdRP"/>
    <property type="match status" value="1"/>
</dbReference>
<accession>A0A9P8LCL5</accession>
<comment type="catalytic activity">
    <reaction evidence="1">
        <text>RNA(n) + a ribonucleoside 5'-triphosphate = RNA(n+1) + diphosphate</text>
        <dbReference type="Rhea" id="RHEA:21248"/>
        <dbReference type="Rhea" id="RHEA-COMP:14527"/>
        <dbReference type="Rhea" id="RHEA-COMP:17342"/>
        <dbReference type="ChEBI" id="CHEBI:33019"/>
        <dbReference type="ChEBI" id="CHEBI:61557"/>
        <dbReference type="ChEBI" id="CHEBI:140395"/>
        <dbReference type="EC" id="2.7.7.48"/>
    </reaction>
</comment>
<keyword evidence="1" id="KW-0808">Transferase</keyword>